<evidence type="ECO:0000259" key="2">
    <source>
        <dbReference type="Pfam" id="PF23639"/>
    </source>
</evidence>
<keyword evidence="4" id="KW-1185">Reference proteome</keyword>
<evidence type="ECO:0000259" key="1">
    <source>
        <dbReference type="Pfam" id="PF13362"/>
    </source>
</evidence>
<gene>
    <name evidence="3" type="ORF">M8523_02565</name>
</gene>
<accession>A0AA42CGT9</accession>
<evidence type="ECO:0000313" key="4">
    <source>
        <dbReference type="Proteomes" id="UP001165667"/>
    </source>
</evidence>
<comment type="caution">
    <text evidence="3">The sequence shown here is derived from an EMBL/GenBank/DDBJ whole genome shotgun (WGS) entry which is preliminary data.</text>
</comment>
<organism evidence="3 4">
    <name type="scientific">Lichenifustis flavocetrariae</name>
    <dbReference type="NCBI Taxonomy" id="2949735"/>
    <lineage>
        <taxon>Bacteria</taxon>
        <taxon>Pseudomonadati</taxon>
        <taxon>Pseudomonadota</taxon>
        <taxon>Alphaproteobacteria</taxon>
        <taxon>Hyphomicrobiales</taxon>
        <taxon>Lichenihabitantaceae</taxon>
        <taxon>Lichenifustis</taxon>
    </lineage>
</organism>
<dbReference type="Proteomes" id="UP001165667">
    <property type="component" value="Unassembled WGS sequence"/>
</dbReference>
<dbReference type="InterPro" id="IPR006171">
    <property type="entry name" value="TOPRIM_dom"/>
</dbReference>
<dbReference type="Pfam" id="PF23639">
    <property type="entry name" value="DUF7146"/>
    <property type="match status" value="1"/>
</dbReference>
<proteinExistence type="predicted"/>
<sequence>MIGALDLRRVARILGGEVVRGAVLAPGPGHSRSDRSLSVRYSVNSPDGFIVFSHSGDDFRTCRDFVRERLGLPQGVRRERTGAPVPHAAVQVQDDEGRIERAVAIWDEAQDPRGTPVEHYLVGRALNLDAATVGASLRFHPACPWKEKATGEMLRVPAMVAALRQVDTDRITAVHRTRLSADGVKLGRMVLGRAAGTAIKLDPDDVVTTGLTIGEGIETTLAARMISFRPAWAMGSAGAIGVFPVLSGVEALTVLAERDEASTRAIEQCASRWFKAGREVIVVEPRIGSDVNDALRGVT</sequence>
<dbReference type="AlphaFoldDB" id="A0AA42CGT9"/>
<reference evidence="3" key="1">
    <citation type="submission" date="2022-05" db="EMBL/GenBank/DDBJ databases">
        <authorList>
            <person name="Pankratov T."/>
        </authorList>
    </citation>
    <scope>NUCLEOTIDE SEQUENCE</scope>
    <source>
        <strain evidence="3">BP6-180914</strain>
    </source>
</reference>
<feature type="domain" description="Toprim" evidence="1">
    <location>
        <begin position="211"/>
        <end position="296"/>
    </location>
</feature>
<dbReference type="EMBL" id="JAMOIM010000001">
    <property type="protein sequence ID" value="MCW6506903.1"/>
    <property type="molecule type" value="Genomic_DNA"/>
</dbReference>
<dbReference type="RefSeq" id="WP_282583242.1">
    <property type="nucleotide sequence ID" value="NZ_JAMOIM010000001.1"/>
</dbReference>
<evidence type="ECO:0000313" key="3">
    <source>
        <dbReference type="EMBL" id="MCW6506903.1"/>
    </source>
</evidence>
<protein>
    <submittedName>
        <fullName evidence="3">Toprim domain-containing protein</fullName>
    </submittedName>
</protein>
<feature type="domain" description="DUF7146" evidence="2">
    <location>
        <begin position="97"/>
        <end position="200"/>
    </location>
</feature>
<dbReference type="Pfam" id="PF13362">
    <property type="entry name" value="Toprim_3"/>
    <property type="match status" value="1"/>
</dbReference>
<dbReference type="InterPro" id="IPR055570">
    <property type="entry name" value="DUF7146"/>
</dbReference>
<name>A0AA42CGT9_9HYPH</name>